<accession>A0A8J4CBY0</accession>
<dbReference type="GO" id="GO:0006310">
    <property type="term" value="P:DNA recombination"/>
    <property type="evidence" value="ECO:0007669"/>
    <property type="project" value="UniProtKB-KW"/>
</dbReference>
<feature type="domain" description="Tyr recombinase" evidence="2">
    <location>
        <begin position="1"/>
        <end position="126"/>
    </location>
</feature>
<evidence type="ECO:0000313" key="3">
    <source>
        <dbReference type="EMBL" id="GIL78735.1"/>
    </source>
</evidence>
<dbReference type="OrthoDB" id="10253408at2759"/>
<dbReference type="Proteomes" id="UP000747110">
    <property type="component" value="Unassembled WGS sequence"/>
</dbReference>
<comment type="caution">
    <text evidence="3">The sequence shown here is derived from an EMBL/GenBank/DDBJ whole genome shotgun (WGS) entry which is preliminary data.</text>
</comment>
<proteinExistence type="predicted"/>
<dbReference type="InterPro" id="IPR011010">
    <property type="entry name" value="DNA_brk_join_enz"/>
</dbReference>
<reference evidence="3" key="1">
    <citation type="journal article" date="2021" name="Proc. Natl. Acad. Sci. U.S.A.">
        <title>Three genomes in the algal genus Volvox reveal the fate of a haploid sex-determining region after a transition to homothallism.</title>
        <authorList>
            <person name="Yamamoto K."/>
            <person name="Hamaji T."/>
            <person name="Kawai-Toyooka H."/>
            <person name="Matsuzaki R."/>
            <person name="Takahashi F."/>
            <person name="Nishimura Y."/>
            <person name="Kawachi M."/>
            <person name="Noguchi H."/>
            <person name="Minakuchi Y."/>
            <person name="Umen J.G."/>
            <person name="Toyoda A."/>
            <person name="Nozaki H."/>
        </authorList>
    </citation>
    <scope>NUCLEOTIDE SEQUENCE</scope>
    <source>
        <strain evidence="3">NIES-3786</strain>
    </source>
</reference>
<dbReference type="SUPFAM" id="SSF56349">
    <property type="entry name" value="DNA breaking-rejoining enzymes"/>
    <property type="match status" value="1"/>
</dbReference>
<dbReference type="InterPro" id="IPR013762">
    <property type="entry name" value="Integrase-like_cat_sf"/>
</dbReference>
<dbReference type="Gene3D" id="1.10.443.10">
    <property type="entry name" value="Intergrase catalytic core"/>
    <property type="match status" value="1"/>
</dbReference>
<evidence type="ECO:0000259" key="2">
    <source>
        <dbReference type="PROSITE" id="PS51898"/>
    </source>
</evidence>
<protein>
    <recommendedName>
        <fullName evidence="2">Tyr recombinase domain-containing protein</fullName>
    </recommendedName>
</protein>
<organism evidence="3 4">
    <name type="scientific">Volvox reticuliferus</name>
    <dbReference type="NCBI Taxonomy" id="1737510"/>
    <lineage>
        <taxon>Eukaryota</taxon>
        <taxon>Viridiplantae</taxon>
        <taxon>Chlorophyta</taxon>
        <taxon>core chlorophytes</taxon>
        <taxon>Chlorophyceae</taxon>
        <taxon>CS clade</taxon>
        <taxon>Chlamydomonadales</taxon>
        <taxon>Volvocaceae</taxon>
        <taxon>Volvox</taxon>
    </lineage>
</organism>
<dbReference type="EMBL" id="BNCP01000014">
    <property type="protein sequence ID" value="GIL78735.1"/>
    <property type="molecule type" value="Genomic_DNA"/>
</dbReference>
<dbReference type="PROSITE" id="PS51898">
    <property type="entry name" value="TYR_RECOMBINASE"/>
    <property type="match status" value="1"/>
</dbReference>
<evidence type="ECO:0000256" key="1">
    <source>
        <dbReference type="ARBA" id="ARBA00023172"/>
    </source>
</evidence>
<dbReference type="GO" id="GO:0003677">
    <property type="term" value="F:DNA binding"/>
    <property type="evidence" value="ECO:0007669"/>
    <property type="project" value="InterPro"/>
</dbReference>
<keyword evidence="1" id="KW-0233">DNA recombination</keyword>
<evidence type="ECO:0000313" key="4">
    <source>
        <dbReference type="Proteomes" id="UP000747110"/>
    </source>
</evidence>
<dbReference type="Pfam" id="PF00589">
    <property type="entry name" value="Phage_integrase"/>
    <property type="match status" value="1"/>
</dbReference>
<dbReference type="AlphaFoldDB" id="A0A8J4CBY0"/>
<keyword evidence="4" id="KW-1185">Reference proteome</keyword>
<name>A0A8J4CBY0_9CHLO</name>
<dbReference type="GO" id="GO:0015074">
    <property type="term" value="P:DNA integration"/>
    <property type="evidence" value="ECO:0007669"/>
    <property type="project" value="InterPro"/>
</dbReference>
<gene>
    <name evidence="3" type="ORF">Vretifemale_8150</name>
</gene>
<dbReference type="InterPro" id="IPR002104">
    <property type="entry name" value="Integrase_catalytic"/>
</dbReference>
<sequence>MAGRYQRTPRTVTRGGTEVDIENVGPLLRAVNQHRDQLVEVVTRLPVTMDAMSYREFRTSLQNLCKEAGVRQNLCPHDLRRGGATALVQGGADRVEVHKLGRWRSNGVFEFAYVREDGDRQRAVTARLPLGCIPRET</sequence>